<proteinExistence type="predicted"/>
<keyword evidence="3" id="KW-1185">Reference proteome</keyword>
<name>A0A9P0LSU8_ACAOB</name>
<sequence length="122" mass="13733">MCDNLTSITRKELTQLYWVNKTKTDDTASAKIQRGKIVKTKLGDAPQKVEGKKKKDGVDNSPANHQRVKIVEIGGNDAPGRTPKTDYKWLKKPEELGHENKALCEKKIILVTISDKKKISDF</sequence>
<organism evidence="2 3">
    <name type="scientific">Acanthoscelides obtectus</name>
    <name type="common">Bean weevil</name>
    <name type="synonym">Bruchus obtectus</name>
    <dbReference type="NCBI Taxonomy" id="200917"/>
    <lineage>
        <taxon>Eukaryota</taxon>
        <taxon>Metazoa</taxon>
        <taxon>Ecdysozoa</taxon>
        <taxon>Arthropoda</taxon>
        <taxon>Hexapoda</taxon>
        <taxon>Insecta</taxon>
        <taxon>Pterygota</taxon>
        <taxon>Neoptera</taxon>
        <taxon>Endopterygota</taxon>
        <taxon>Coleoptera</taxon>
        <taxon>Polyphaga</taxon>
        <taxon>Cucujiformia</taxon>
        <taxon>Chrysomeloidea</taxon>
        <taxon>Chrysomelidae</taxon>
        <taxon>Bruchinae</taxon>
        <taxon>Bruchini</taxon>
        <taxon>Acanthoscelides</taxon>
    </lineage>
</organism>
<feature type="region of interest" description="Disordered" evidence="1">
    <location>
        <begin position="42"/>
        <end position="65"/>
    </location>
</feature>
<dbReference type="Proteomes" id="UP001152888">
    <property type="component" value="Unassembled WGS sequence"/>
</dbReference>
<dbReference type="EMBL" id="CAKOFQ010007417">
    <property type="protein sequence ID" value="CAH2000666.1"/>
    <property type="molecule type" value="Genomic_DNA"/>
</dbReference>
<accession>A0A9P0LSU8</accession>
<comment type="caution">
    <text evidence="2">The sequence shown here is derived from an EMBL/GenBank/DDBJ whole genome shotgun (WGS) entry which is preliminary data.</text>
</comment>
<protein>
    <submittedName>
        <fullName evidence="2">Uncharacterized protein</fullName>
    </submittedName>
</protein>
<reference evidence="2" key="1">
    <citation type="submission" date="2022-03" db="EMBL/GenBank/DDBJ databases">
        <authorList>
            <person name="Sayadi A."/>
        </authorList>
    </citation>
    <scope>NUCLEOTIDE SEQUENCE</scope>
</reference>
<evidence type="ECO:0000313" key="2">
    <source>
        <dbReference type="EMBL" id="CAH2000666.1"/>
    </source>
</evidence>
<evidence type="ECO:0000256" key="1">
    <source>
        <dbReference type="SAM" id="MobiDB-lite"/>
    </source>
</evidence>
<evidence type="ECO:0000313" key="3">
    <source>
        <dbReference type="Proteomes" id="UP001152888"/>
    </source>
</evidence>
<gene>
    <name evidence="2" type="ORF">ACAOBT_LOCUS25709</name>
</gene>
<dbReference type="AlphaFoldDB" id="A0A9P0LSU8"/>